<keyword evidence="5 7" id="KW-1133">Transmembrane helix</keyword>
<dbReference type="PROSITE" id="PS50928">
    <property type="entry name" value="ABC_TM1"/>
    <property type="match status" value="1"/>
</dbReference>
<dbReference type="PANTHER" id="PTHR43744">
    <property type="entry name" value="ABC TRANSPORTER PERMEASE PROTEIN MG189-RELATED-RELATED"/>
    <property type="match status" value="1"/>
</dbReference>
<reference evidence="9" key="1">
    <citation type="submission" date="2023-07" db="EMBL/GenBank/DDBJ databases">
        <authorList>
            <person name="Aktuganov G."/>
            <person name="Boyko T."/>
            <person name="Delegan Y."/>
            <person name="Galimzianova N."/>
            <person name="Gilvanova E."/>
            <person name="Korobov V."/>
            <person name="Kuzmina L."/>
            <person name="Melentiev A."/>
            <person name="Milman P."/>
            <person name="Ryabova A."/>
            <person name="Stupak E."/>
            <person name="Yasakov T."/>
            <person name="Zharikova N."/>
            <person name="Zhurenko E."/>
        </authorList>
    </citation>
    <scope>NUCLEOTIDE SEQUENCE</scope>
    <source>
        <strain evidence="9">IB-739</strain>
    </source>
</reference>
<comment type="subcellular location">
    <subcellularLocation>
        <location evidence="1 7">Cell membrane</location>
        <topology evidence="1 7">Multi-pass membrane protein</topology>
    </subcellularLocation>
</comment>
<dbReference type="Pfam" id="PF00528">
    <property type="entry name" value="BPD_transp_1"/>
    <property type="match status" value="1"/>
</dbReference>
<evidence type="ECO:0000313" key="9">
    <source>
        <dbReference type="EMBL" id="MDO3676828.1"/>
    </source>
</evidence>
<evidence type="ECO:0000313" key="10">
    <source>
        <dbReference type="Proteomes" id="UP001168883"/>
    </source>
</evidence>
<dbReference type="PANTHER" id="PTHR43744:SF12">
    <property type="entry name" value="ABC TRANSPORTER PERMEASE PROTEIN MG189-RELATED"/>
    <property type="match status" value="1"/>
</dbReference>
<evidence type="ECO:0000256" key="7">
    <source>
        <dbReference type="RuleBase" id="RU363032"/>
    </source>
</evidence>
<protein>
    <submittedName>
        <fullName evidence="9">Carbohydrate ABC transporter permease</fullName>
    </submittedName>
</protein>
<evidence type="ECO:0000256" key="4">
    <source>
        <dbReference type="ARBA" id="ARBA00022692"/>
    </source>
</evidence>
<comment type="similarity">
    <text evidence="7">Belongs to the binding-protein-dependent transport system permease family.</text>
</comment>
<keyword evidence="2 7" id="KW-0813">Transport</keyword>
<feature type="transmembrane region" description="Helical" evidence="7">
    <location>
        <begin position="180"/>
        <end position="202"/>
    </location>
</feature>
<evidence type="ECO:0000256" key="1">
    <source>
        <dbReference type="ARBA" id="ARBA00004651"/>
    </source>
</evidence>
<gene>
    <name evidence="9" type="ORF">Q3C12_07415</name>
</gene>
<dbReference type="RefSeq" id="WP_127487190.1">
    <property type="nucleotide sequence ID" value="NZ_JAUMKJ010000007.1"/>
</dbReference>
<dbReference type="EMBL" id="JAUMKJ010000007">
    <property type="protein sequence ID" value="MDO3676828.1"/>
    <property type="molecule type" value="Genomic_DNA"/>
</dbReference>
<evidence type="ECO:0000256" key="5">
    <source>
        <dbReference type="ARBA" id="ARBA00022989"/>
    </source>
</evidence>
<keyword evidence="4 7" id="KW-0812">Transmembrane</keyword>
<name>A0ABT8V5W6_9BACL</name>
<comment type="caution">
    <text evidence="9">The sequence shown here is derived from an EMBL/GenBank/DDBJ whole genome shotgun (WGS) entry which is preliminary data.</text>
</comment>
<organism evidence="9 10">
    <name type="scientific">Paenibacillus ehimensis</name>
    <dbReference type="NCBI Taxonomy" id="79264"/>
    <lineage>
        <taxon>Bacteria</taxon>
        <taxon>Bacillati</taxon>
        <taxon>Bacillota</taxon>
        <taxon>Bacilli</taxon>
        <taxon>Bacillales</taxon>
        <taxon>Paenibacillaceae</taxon>
        <taxon>Paenibacillus</taxon>
    </lineage>
</organism>
<feature type="transmembrane region" description="Helical" evidence="7">
    <location>
        <begin position="7"/>
        <end position="29"/>
    </location>
</feature>
<dbReference type="InterPro" id="IPR000515">
    <property type="entry name" value="MetI-like"/>
</dbReference>
<dbReference type="SUPFAM" id="SSF161098">
    <property type="entry name" value="MetI-like"/>
    <property type="match status" value="1"/>
</dbReference>
<evidence type="ECO:0000256" key="3">
    <source>
        <dbReference type="ARBA" id="ARBA00022475"/>
    </source>
</evidence>
<accession>A0ABT8V5W6</accession>
<dbReference type="Gene3D" id="1.10.3720.10">
    <property type="entry name" value="MetI-like"/>
    <property type="match status" value="1"/>
</dbReference>
<keyword evidence="6 7" id="KW-0472">Membrane</keyword>
<evidence type="ECO:0000256" key="6">
    <source>
        <dbReference type="ARBA" id="ARBA00023136"/>
    </source>
</evidence>
<feature type="domain" description="ABC transmembrane type-1" evidence="8">
    <location>
        <begin position="69"/>
        <end position="260"/>
    </location>
</feature>
<feature type="transmembrane region" description="Helical" evidence="7">
    <location>
        <begin position="104"/>
        <end position="128"/>
    </location>
</feature>
<evidence type="ECO:0000259" key="8">
    <source>
        <dbReference type="PROSITE" id="PS50928"/>
    </source>
</evidence>
<keyword evidence="10" id="KW-1185">Reference proteome</keyword>
<feature type="transmembrane region" description="Helical" evidence="7">
    <location>
        <begin position="239"/>
        <end position="259"/>
    </location>
</feature>
<sequence length="276" mass="31195">MRFNSKIPMYIFVWLMVLMTAYPFFYMVLGSFKENFEILSLNFSILPRNGFHFSKYTMLFENWPFIRNMANSIVVSVGITVSAAFFCLLSGYTFAKYKFPGKNVLFIIMLSTMMIPFETRLIPSYLLIRSLGWLNSYAGLIVPLMIPAFGIFLIRQYAVTSVPDDLMEAARIEGATETQIFVKIGFPILMPAVVSLVVLTFMNSWNDFLWPLIVVTKKELFTVSVALRAIADPTSVVDLGMVFAAATISVLPILLLYAFMNKKMVEAMLEGTGKEG</sequence>
<feature type="transmembrane region" description="Helical" evidence="7">
    <location>
        <begin position="140"/>
        <end position="159"/>
    </location>
</feature>
<keyword evidence="3" id="KW-1003">Cell membrane</keyword>
<proteinExistence type="inferred from homology"/>
<dbReference type="Proteomes" id="UP001168883">
    <property type="component" value="Unassembled WGS sequence"/>
</dbReference>
<evidence type="ECO:0000256" key="2">
    <source>
        <dbReference type="ARBA" id="ARBA00022448"/>
    </source>
</evidence>
<feature type="transmembrane region" description="Helical" evidence="7">
    <location>
        <begin position="69"/>
        <end position="92"/>
    </location>
</feature>
<dbReference type="InterPro" id="IPR035906">
    <property type="entry name" value="MetI-like_sf"/>
</dbReference>
<dbReference type="CDD" id="cd06261">
    <property type="entry name" value="TM_PBP2"/>
    <property type="match status" value="1"/>
</dbReference>